<evidence type="ECO:0000313" key="3">
    <source>
        <dbReference type="Proteomes" id="UP000297245"/>
    </source>
</evidence>
<dbReference type="Proteomes" id="UP000297245">
    <property type="component" value="Unassembled WGS sequence"/>
</dbReference>
<dbReference type="EMBL" id="ML179608">
    <property type="protein sequence ID" value="THU84294.1"/>
    <property type="molecule type" value="Genomic_DNA"/>
</dbReference>
<feature type="compositionally biased region" description="Low complexity" evidence="1">
    <location>
        <begin position="21"/>
        <end position="44"/>
    </location>
</feature>
<feature type="region of interest" description="Disordered" evidence="1">
    <location>
        <begin position="1"/>
        <end position="51"/>
    </location>
</feature>
<reference evidence="2 3" key="1">
    <citation type="journal article" date="2019" name="Nat. Ecol. Evol.">
        <title>Megaphylogeny resolves global patterns of mushroom evolution.</title>
        <authorList>
            <person name="Varga T."/>
            <person name="Krizsan K."/>
            <person name="Foldi C."/>
            <person name="Dima B."/>
            <person name="Sanchez-Garcia M."/>
            <person name="Sanchez-Ramirez S."/>
            <person name="Szollosi G.J."/>
            <person name="Szarkandi J.G."/>
            <person name="Papp V."/>
            <person name="Albert L."/>
            <person name="Andreopoulos W."/>
            <person name="Angelini C."/>
            <person name="Antonin V."/>
            <person name="Barry K.W."/>
            <person name="Bougher N.L."/>
            <person name="Buchanan P."/>
            <person name="Buyck B."/>
            <person name="Bense V."/>
            <person name="Catcheside P."/>
            <person name="Chovatia M."/>
            <person name="Cooper J."/>
            <person name="Damon W."/>
            <person name="Desjardin D."/>
            <person name="Finy P."/>
            <person name="Geml J."/>
            <person name="Haridas S."/>
            <person name="Hughes K."/>
            <person name="Justo A."/>
            <person name="Karasinski D."/>
            <person name="Kautmanova I."/>
            <person name="Kiss B."/>
            <person name="Kocsube S."/>
            <person name="Kotiranta H."/>
            <person name="LaButti K.M."/>
            <person name="Lechner B.E."/>
            <person name="Liimatainen K."/>
            <person name="Lipzen A."/>
            <person name="Lukacs Z."/>
            <person name="Mihaltcheva S."/>
            <person name="Morgado L.N."/>
            <person name="Niskanen T."/>
            <person name="Noordeloos M.E."/>
            <person name="Ohm R.A."/>
            <person name="Ortiz-Santana B."/>
            <person name="Ovrebo C."/>
            <person name="Racz N."/>
            <person name="Riley R."/>
            <person name="Savchenko A."/>
            <person name="Shiryaev A."/>
            <person name="Soop K."/>
            <person name="Spirin V."/>
            <person name="Szebenyi C."/>
            <person name="Tomsovsky M."/>
            <person name="Tulloss R.E."/>
            <person name="Uehling J."/>
            <person name="Grigoriev I.V."/>
            <person name="Vagvolgyi C."/>
            <person name="Papp T."/>
            <person name="Martin F.M."/>
            <person name="Miettinen O."/>
            <person name="Hibbett D.S."/>
            <person name="Nagy L.G."/>
        </authorList>
    </citation>
    <scope>NUCLEOTIDE SEQUENCE [LARGE SCALE GENOMIC DNA]</scope>
    <source>
        <strain evidence="2 3">CBS 962.96</strain>
    </source>
</reference>
<accession>A0A4S8L6L7</accession>
<sequence length="183" mass="19660">MHDDALLPFSKPLTPPPLLYDSTSSESESNDDNISLSDSNSSDASIKEDNDRIITVELEAIDVSDWDNEEELRSSDVPGSDDDIGCSSSDMEDTAQPATVVGSVFRGAVCVDCIIGSGITCEDSGDEIGDRTGDEGSIGESGSELFAFDANPFLVAFCFPYLLDFFSVPRRPFSFSLLSQMQA</sequence>
<proteinExistence type="predicted"/>
<evidence type="ECO:0000256" key="1">
    <source>
        <dbReference type="SAM" id="MobiDB-lite"/>
    </source>
</evidence>
<dbReference type="AlphaFoldDB" id="A0A4S8L6L7"/>
<evidence type="ECO:0000313" key="2">
    <source>
        <dbReference type="EMBL" id="THU84294.1"/>
    </source>
</evidence>
<gene>
    <name evidence="2" type="ORF">K435DRAFT_870410</name>
</gene>
<keyword evidence="3" id="KW-1185">Reference proteome</keyword>
<protein>
    <submittedName>
        <fullName evidence="2">Uncharacterized protein</fullName>
    </submittedName>
</protein>
<name>A0A4S8L6L7_DENBC</name>
<organism evidence="2 3">
    <name type="scientific">Dendrothele bispora (strain CBS 962.96)</name>
    <dbReference type="NCBI Taxonomy" id="1314807"/>
    <lineage>
        <taxon>Eukaryota</taxon>
        <taxon>Fungi</taxon>
        <taxon>Dikarya</taxon>
        <taxon>Basidiomycota</taxon>
        <taxon>Agaricomycotina</taxon>
        <taxon>Agaricomycetes</taxon>
        <taxon>Agaricomycetidae</taxon>
        <taxon>Agaricales</taxon>
        <taxon>Agaricales incertae sedis</taxon>
        <taxon>Dendrothele</taxon>
    </lineage>
</organism>
<feature type="region of interest" description="Disordered" evidence="1">
    <location>
        <begin position="65"/>
        <end position="92"/>
    </location>
</feature>